<evidence type="ECO:0000256" key="3">
    <source>
        <dbReference type="ARBA" id="ARBA00022741"/>
    </source>
</evidence>
<dbReference type="EC" id="2.3.2.23" evidence="1"/>
<dbReference type="FunCoup" id="A0A090M0M4">
    <property type="interactions" value="1712"/>
</dbReference>
<dbReference type="SMART" id="SM00212">
    <property type="entry name" value="UBCc"/>
    <property type="match status" value="1"/>
</dbReference>
<dbReference type="GeneID" id="9833216"/>
<dbReference type="EMBL" id="CAID01000004">
    <property type="protein sequence ID" value="CEF97731.1"/>
    <property type="molecule type" value="Genomic_DNA"/>
</dbReference>
<evidence type="ECO:0000256" key="4">
    <source>
        <dbReference type="ARBA" id="ARBA00022786"/>
    </source>
</evidence>
<dbReference type="CDD" id="cd23795">
    <property type="entry name" value="UBCc_UBE2G1"/>
    <property type="match status" value="1"/>
</dbReference>
<dbReference type="InterPro" id="IPR000608">
    <property type="entry name" value="UBC"/>
</dbReference>
<evidence type="ECO:0000256" key="1">
    <source>
        <dbReference type="ARBA" id="ARBA00012486"/>
    </source>
</evidence>
<evidence type="ECO:0000313" key="9">
    <source>
        <dbReference type="EMBL" id="CEF97731.1"/>
    </source>
</evidence>
<dbReference type="AlphaFoldDB" id="A0A090M0M4"/>
<name>A0A090M0M4_OSTTA</name>
<accession>A0A090M0M4</accession>
<dbReference type="KEGG" id="ota:OT_ostta04g04730"/>
<keyword evidence="4 7" id="KW-0833">Ubl conjugation pathway</keyword>
<evidence type="ECO:0000259" key="8">
    <source>
        <dbReference type="PROSITE" id="PS50127"/>
    </source>
</evidence>
<reference evidence="9 10" key="2">
    <citation type="journal article" date="2014" name="BMC Genomics">
        <title>An improved genome of the model marine alga Ostreococcus tauri unfolds by assessing Illumina de novo assemblies.</title>
        <authorList>
            <person name="Blanc-Mathieu R."/>
            <person name="Verhelst B."/>
            <person name="Derelle E."/>
            <person name="Rombauts S."/>
            <person name="Bouget F.Y."/>
            <person name="Carre I."/>
            <person name="Chateau A."/>
            <person name="Eyre-Walker A."/>
            <person name="Grimsley N."/>
            <person name="Moreau H."/>
            <person name="Piegu B."/>
            <person name="Rivals E."/>
            <person name="Schackwitz W."/>
            <person name="Van de Peer Y."/>
            <person name="Piganeau G."/>
        </authorList>
    </citation>
    <scope>NUCLEOTIDE SEQUENCE [LARGE SCALE GENOMIC DNA]</scope>
    <source>
        <strain evidence="10">OTTH 0595 / CCAP 157/2 / RCC745</strain>
    </source>
</reference>
<dbReference type="PANTHER" id="PTHR24067">
    <property type="entry name" value="UBIQUITIN-CONJUGATING ENZYME E2"/>
    <property type="match status" value="1"/>
</dbReference>
<sequence>MSDQAVLLLRKQLKELSRNPIEGFSAGLVDDCNVFEWSVTIMGPPDTIYEGGFFTAHMTFPKDYPNKPPGVRFVSEMWHPNVYADGRVCISILHSPGDDPHGYEDASERWSPVQTVETIVLSIISMLSDPNDESPANIDAAKEWREDYPAFKKRVARCVRKSVDDM</sequence>
<evidence type="ECO:0000256" key="2">
    <source>
        <dbReference type="ARBA" id="ARBA00022679"/>
    </source>
</evidence>
<dbReference type="InterPro" id="IPR050113">
    <property type="entry name" value="Ub_conjugating_enzyme"/>
</dbReference>
<dbReference type="STRING" id="70448.A0A090M0M4"/>
<dbReference type="InParanoid" id="A0A090M0M4"/>
<keyword evidence="5 7" id="KW-0067">ATP-binding</keyword>
<dbReference type="SUPFAM" id="SSF54495">
    <property type="entry name" value="UBC-like"/>
    <property type="match status" value="1"/>
</dbReference>
<dbReference type="FunFam" id="3.10.110.10:FF:000025">
    <property type="entry name" value="ubiquitin-conjugating enzyme E2 7"/>
    <property type="match status" value="1"/>
</dbReference>
<protein>
    <recommendedName>
        <fullName evidence="1">E2 ubiquitin-conjugating enzyme</fullName>
        <ecNumber evidence="1">2.3.2.23</ecNumber>
    </recommendedName>
</protein>
<dbReference type="Pfam" id="PF00179">
    <property type="entry name" value="UQ_con"/>
    <property type="match status" value="1"/>
</dbReference>
<dbReference type="InterPro" id="IPR023313">
    <property type="entry name" value="UBQ-conjugating_AS"/>
</dbReference>
<comment type="similarity">
    <text evidence="7">Belongs to the ubiquitin-conjugating enzyme family.</text>
</comment>
<evidence type="ECO:0000256" key="6">
    <source>
        <dbReference type="PROSITE-ProRule" id="PRU10133"/>
    </source>
</evidence>
<keyword evidence="2" id="KW-0808">Transferase</keyword>
<organism evidence="9 10">
    <name type="scientific">Ostreococcus tauri</name>
    <name type="common">Marine green alga</name>
    <dbReference type="NCBI Taxonomy" id="70448"/>
    <lineage>
        <taxon>Eukaryota</taxon>
        <taxon>Viridiplantae</taxon>
        <taxon>Chlorophyta</taxon>
        <taxon>Mamiellophyceae</taxon>
        <taxon>Mamiellales</taxon>
        <taxon>Bathycoccaceae</taxon>
        <taxon>Ostreococcus</taxon>
    </lineage>
</organism>
<evidence type="ECO:0000313" key="10">
    <source>
        <dbReference type="Proteomes" id="UP000009170"/>
    </source>
</evidence>
<reference evidence="10" key="1">
    <citation type="journal article" date="2006" name="Proc. Natl. Acad. Sci. U.S.A.">
        <title>Genome analysis of the smallest free-living eukaryote Ostreococcus tauri unveils many unique features.</title>
        <authorList>
            <person name="Derelle E."/>
            <person name="Ferraz C."/>
            <person name="Rombauts S."/>
            <person name="Rouze P."/>
            <person name="Worden A.Z."/>
            <person name="Robbens S."/>
            <person name="Partensky F."/>
            <person name="Degroeve S."/>
            <person name="Echeynie S."/>
            <person name="Cooke R."/>
            <person name="Saeys Y."/>
            <person name="Wuyts J."/>
            <person name="Jabbari K."/>
            <person name="Bowler C."/>
            <person name="Panaud O."/>
            <person name="Piegu B."/>
            <person name="Ball S.G."/>
            <person name="Ral J.-P."/>
            <person name="Bouget F.-Y."/>
            <person name="Piganeau G."/>
            <person name="De Baets B."/>
            <person name="Picard A."/>
            <person name="Delseny M."/>
            <person name="Demaille J."/>
            <person name="Van de Peer Y."/>
            <person name="Moreau H."/>
        </authorList>
    </citation>
    <scope>NUCLEOTIDE SEQUENCE [LARGE SCALE GENOMIC DNA]</scope>
    <source>
        <strain evidence="10">OTTH 0595 / CCAP 157/2 / RCC745</strain>
    </source>
</reference>
<dbReference type="RefSeq" id="XP_022838852.1">
    <property type="nucleotide sequence ID" value="XM_022984601.1"/>
</dbReference>
<dbReference type="GO" id="GO:0061631">
    <property type="term" value="F:ubiquitin conjugating enzyme activity"/>
    <property type="evidence" value="ECO:0007669"/>
    <property type="project" value="UniProtKB-EC"/>
</dbReference>
<proteinExistence type="inferred from homology"/>
<dbReference type="Proteomes" id="UP000009170">
    <property type="component" value="Unassembled WGS sequence"/>
</dbReference>
<keyword evidence="3 7" id="KW-0547">Nucleotide-binding</keyword>
<dbReference type="GO" id="GO:0005524">
    <property type="term" value="F:ATP binding"/>
    <property type="evidence" value="ECO:0007669"/>
    <property type="project" value="UniProtKB-UniRule"/>
</dbReference>
<gene>
    <name evidence="9" type="ORF">OT_ostta04g04730</name>
</gene>
<dbReference type="PROSITE" id="PS00183">
    <property type="entry name" value="UBC_1"/>
    <property type="match status" value="1"/>
</dbReference>
<comment type="caution">
    <text evidence="9">The sequence shown here is derived from an EMBL/GenBank/DDBJ whole genome shotgun (WGS) entry which is preliminary data.</text>
</comment>
<dbReference type="Gene3D" id="3.10.110.10">
    <property type="entry name" value="Ubiquitin Conjugating Enzyme"/>
    <property type="match status" value="1"/>
</dbReference>
<dbReference type="PROSITE" id="PS50127">
    <property type="entry name" value="UBC_2"/>
    <property type="match status" value="1"/>
</dbReference>
<feature type="domain" description="UBC core" evidence="8">
    <location>
        <begin position="4"/>
        <end position="164"/>
    </location>
</feature>
<dbReference type="OrthoDB" id="19692at2759"/>
<dbReference type="InterPro" id="IPR016135">
    <property type="entry name" value="UBQ-conjugating_enzyme/RWD"/>
</dbReference>
<evidence type="ECO:0000256" key="7">
    <source>
        <dbReference type="RuleBase" id="RU362109"/>
    </source>
</evidence>
<keyword evidence="10" id="KW-1185">Reference proteome</keyword>
<feature type="active site" description="Glycyl thioester intermediate" evidence="6">
    <location>
        <position position="89"/>
    </location>
</feature>
<evidence type="ECO:0000256" key="5">
    <source>
        <dbReference type="ARBA" id="ARBA00022840"/>
    </source>
</evidence>